<feature type="transmembrane region" description="Helical" evidence="2">
    <location>
        <begin position="12"/>
        <end position="35"/>
    </location>
</feature>
<dbReference type="OrthoDB" id="9810667at2"/>
<evidence type="ECO:0000256" key="2">
    <source>
        <dbReference type="SAM" id="Phobius"/>
    </source>
</evidence>
<dbReference type="RefSeq" id="WP_123608317.1">
    <property type="nucleotide sequence ID" value="NZ_RJVG01000002.1"/>
</dbReference>
<comment type="caution">
    <text evidence="3">The sequence shown here is derived from an EMBL/GenBank/DDBJ whole genome shotgun (WGS) entry which is preliminary data.</text>
</comment>
<evidence type="ECO:0000256" key="1">
    <source>
        <dbReference type="SAM" id="MobiDB-lite"/>
    </source>
</evidence>
<evidence type="ECO:0000313" key="4">
    <source>
        <dbReference type="Proteomes" id="UP000273083"/>
    </source>
</evidence>
<keyword evidence="2" id="KW-0812">Transmembrane</keyword>
<evidence type="ECO:0000313" key="3">
    <source>
        <dbReference type="EMBL" id="ROR30626.1"/>
    </source>
</evidence>
<dbReference type="Proteomes" id="UP000273083">
    <property type="component" value="Unassembled WGS sequence"/>
</dbReference>
<dbReference type="Gene3D" id="3.30.1490.480">
    <property type="entry name" value="Endolytic murein transglycosylase"/>
    <property type="match status" value="1"/>
</dbReference>
<sequence length="156" mass="17710">MTLRNAKTRVALNITSFVLHVFLNILFYVVVIYAITRLSTIAYDFTYQIFGNESLEQAPGRDIYIQIKSGESTMNVSSKLEINRVIKNKYSFFVKAKLKNQDLMPGTYLVNSSMSYEQIISIITDLSKNLEDKEDDKNALSKNKSSGADSSIEKDE</sequence>
<protein>
    <submittedName>
        <fullName evidence="3">UPF0755 protein</fullName>
    </submittedName>
</protein>
<dbReference type="AlphaFoldDB" id="A0A3N1XVK1"/>
<dbReference type="EMBL" id="RJVG01000002">
    <property type="protein sequence ID" value="ROR30626.1"/>
    <property type="molecule type" value="Genomic_DNA"/>
</dbReference>
<feature type="region of interest" description="Disordered" evidence="1">
    <location>
        <begin position="132"/>
        <end position="156"/>
    </location>
</feature>
<keyword evidence="2" id="KW-0472">Membrane</keyword>
<proteinExistence type="predicted"/>
<accession>A0A3N1XVK1</accession>
<reference evidence="3 4" key="1">
    <citation type="submission" date="2018-11" db="EMBL/GenBank/DDBJ databases">
        <title>Genomic Encyclopedia of Type Strains, Phase IV (KMG-IV): sequencing the most valuable type-strain genomes for metagenomic binning, comparative biology and taxonomic classification.</title>
        <authorList>
            <person name="Goeker M."/>
        </authorList>
    </citation>
    <scope>NUCLEOTIDE SEQUENCE [LARGE SCALE GENOMIC DNA]</scope>
    <source>
        <strain evidence="3 4">DSM 26537</strain>
    </source>
</reference>
<keyword evidence="4" id="KW-1185">Reference proteome</keyword>
<feature type="compositionally biased region" description="Polar residues" evidence="1">
    <location>
        <begin position="140"/>
        <end position="149"/>
    </location>
</feature>
<keyword evidence="2" id="KW-1133">Transmembrane helix</keyword>
<name>A0A3N1XVK1_9FIRM</name>
<gene>
    <name evidence="3" type="ORF">EDD66_102279</name>
</gene>
<organism evidence="3 4">
    <name type="scientific">Mobilisporobacter senegalensis</name>
    <dbReference type="NCBI Taxonomy" id="1329262"/>
    <lineage>
        <taxon>Bacteria</taxon>
        <taxon>Bacillati</taxon>
        <taxon>Bacillota</taxon>
        <taxon>Clostridia</taxon>
        <taxon>Lachnospirales</taxon>
        <taxon>Lachnospiraceae</taxon>
        <taxon>Mobilisporobacter</taxon>
    </lineage>
</organism>